<dbReference type="InterPro" id="IPR051453">
    <property type="entry name" value="MBL_Glyoxalase_II"/>
</dbReference>
<evidence type="ECO:0000256" key="4">
    <source>
        <dbReference type="ARBA" id="ARBA00022833"/>
    </source>
</evidence>
<dbReference type="PANTHER" id="PTHR46233:SF3">
    <property type="entry name" value="HYDROXYACYLGLUTATHIONE HYDROLASE GLOC"/>
    <property type="match status" value="1"/>
</dbReference>
<sequence length="140" mass="15701">MNINITTFQLGPIGTNCYLLEIDAAVLIVDPGGDAEVLTNYIATHQLTPVAIVLTHAHFDHIGAVEQLQHTYDLNVYLHEAEHSWLTDPHKNGSSGMLHHEVTVQVSPPVIRGRTSKHWGFFIPCPAYPWTFTRKYQSCI</sequence>
<organism evidence="6 7">
    <name type="scientific">Tigheibacillus halophilus</name>
    <dbReference type="NCBI Taxonomy" id="361280"/>
    <lineage>
        <taxon>Bacteria</taxon>
        <taxon>Bacillati</taxon>
        <taxon>Bacillota</taxon>
        <taxon>Bacilli</taxon>
        <taxon>Bacillales</taxon>
        <taxon>Bacillaceae</taxon>
        <taxon>Tigheibacillus</taxon>
    </lineage>
</organism>
<dbReference type="InterPro" id="IPR001279">
    <property type="entry name" value="Metallo-B-lactamas"/>
</dbReference>
<dbReference type="Gene3D" id="3.60.15.10">
    <property type="entry name" value="Ribonuclease Z/Hydroxyacylglutathione hydrolase-like"/>
    <property type="match status" value="1"/>
</dbReference>
<keyword evidence="7" id="KW-1185">Reference proteome</keyword>
<dbReference type="Pfam" id="PF00753">
    <property type="entry name" value="Lactamase_B"/>
    <property type="match status" value="1"/>
</dbReference>
<evidence type="ECO:0000256" key="2">
    <source>
        <dbReference type="ARBA" id="ARBA00022723"/>
    </source>
</evidence>
<name>A0ABU5CBL9_9BACI</name>
<evidence type="ECO:0000256" key="3">
    <source>
        <dbReference type="ARBA" id="ARBA00022801"/>
    </source>
</evidence>
<comment type="caution">
    <text evidence="6">The sequence shown here is derived from an EMBL/GenBank/DDBJ whole genome shotgun (WGS) entry which is preliminary data.</text>
</comment>
<keyword evidence="4" id="KW-0862">Zinc</keyword>
<proteinExistence type="predicted"/>
<dbReference type="Proteomes" id="UP001281447">
    <property type="component" value="Unassembled WGS sequence"/>
</dbReference>
<dbReference type="InterPro" id="IPR036866">
    <property type="entry name" value="RibonucZ/Hydroxyglut_hydro"/>
</dbReference>
<dbReference type="CDD" id="cd06262">
    <property type="entry name" value="metallo-hydrolase-like_MBL-fold"/>
    <property type="match status" value="1"/>
</dbReference>
<keyword evidence="2" id="KW-0479">Metal-binding</keyword>
<protein>
    <submittedName>
        <fullName evidence="6">MBL fold metallo-hydrolase</fullName>
    </submittedName>
</protein>
<dbReference type="PANTHER" id="PTHR46233">
    <property type="entry name" value="HYDROXYACYLGLUTATHIONE HYDROLASE GLOC"/>
    <property type="match status" value="1"/>
</dbReference>
<dbReference type="EMBL" id="JAWDIP010000004">
    <property type="protein sequence ID" value="MDY0396683.1"/>
    <property type="molecule type" value="Genomic_DNA"/>
</dbReference>
<dbReference type="SUPFAM" id="SSF56281">
    <property type="entry name" value="Metallo-hydrolase/oxidoreductase"/>
    <property type="match status" value="1"/>
</dbReference>
<keyword evidence="3" id="KW-0378">Hydrolase</keyword>
<evidence type="ECO:0000313" key="6">
    <source>
        <dbReference type="EMBL" id="MDY0396683.1"/>
    </source>
</evidence>
<accession>A0ABU5CBL9</accession>
<feature type="domain" description="Metallo-beta-lactamase" evidence="5">
    <location>
        <begin position="11"/>
        <end position="120"/>
    </location>
</feature>
<evidence type="ECO:0000313" key="7">
    <source>
        <dbReference type="Proteomes" id="UP001281447"/>
    </source>
</evidence>
<reference evidence="6 7" key="1">
    <citation type="submission" date="2023-10" db="EMBL/GenBank/DDBJ databases">
        <title>Virgibacillus halophilus 5B73C genome.</title>
        <authorList>
            <person name="Miliotis G."/>
            <person name="Sengupta P."/>
            <person name="Hameed A."/>
            <person name="Chuvochina M."/>
            <person name="Mcdonagh F."/>
            <person name="Simpson A.C."/>
            <person name="Singh N.K."/>
            <person name="Rekha P.D."/>
            <person name="Raman K."/>
            <person name="Hugenholtz P."/>
            <person name="Venkateswaran K."/>
        </authorList>
    </citation>
    <scope>NUCLEOTIDE SEQUENCE [LARGE SCALE GENOMIC DNA]</scope>
    <source>
        <strain evidence="6 7">5B73C</strain>
    </source>
</reference>
<evidence type="ECO:0000259" key="5">
    <source>
        <dbReference type="Pfam" id="PF00753"/>
    </source>
</evidence>
<gene>
    <name evidence="6" type="ORF">RWE15_23230</name>
</gene>
<evidence type="ECO:0000256" key="1">
    <source>
        <dbReference type="ARBA" id="ARBA00001947"/>
    </source>
</evidence>
<comment type="cofactor">
    <cofactor evidence="1">
        <name>Zn(2+)</name>
        <dbReference type="ChEBI" id="CHEBI:29105"/>
    </cofactor>
</comment>